<proteinExistence type="inferred from homology"/>
<dbReference type="CDD" id="cd03768">
    <property type="entry name" value="SR_ResInv"/>
    <property type="match status" value="1"/>
</dbReference>
<dbReference type="GO" id="GO:0000150">
    <property type="term" value="F:DNA strand exchange activity"/>
    <property type="evidence" value="ECO:0007669"/>
    <property type="project" value="InterPro"/>
</dbReference>
<dbReference type="AlphaFoldDB" id="A0A084JMD3"/>
<keyword evidence="2" id="KW-0229">DNA integration</keyword>
<feature type="domain" description="Resolvase/invertase-type recombinase catalytic" evidence="7">
    <location>
        <begin position="1"/>
        <end position="139"/>
    </location>
</feature>
<dbReference type="PROSITE" id="PS00397">
    <property type="entry name" value="RECOMBINASES_1"/>
    <property type="match status" value="1"/>
</dbReference>
<dbReference type="InterPro" id="IPR006118">
    <property type="entry name" value="Recombinase_CS"/>
</dbReference>
<feature type="active site" description="O-(5'-phospho-DNA)-serine intermediate" evidence="5 6">
    <location>
        <position position="9"/>
    </location>
</feature>
<keyword evidence="3" id="KW-0238">DNA-binding</keyword>
<dbReference type="PROSITE" id="PS51736">
    <property type="entry name" value="RECOMBINASES_3"/>
    <property type="match status" value="1"/>
</dbReference>
<dbReference type="Gene3D" id="1.10.10.60">
    <property type="entry name" value="Homeodomain-like"/>
    <property type="match status" value="1"/>
</dbReference>
<evidence type="ECO:0000256" key="5">
    <source>
        <dbReference type="PIRSR" id="PIRSR606118-50"/>
    </source>
</evidence>
<protein>
    <submittedName>
        <fullName evidence="8">Resolvase</fullName>
    </submittedName>
</protein>
<dbReference type="Gene3D" id="3.40.50.1390">
    <property type="entry name" value="Resolvase, N-terminal catalytic domain"/>
    <property type="match status" value="1"/>
</dbReference>
<evidence type="ECO:0000313" key="8">
    <source>
        <dbReference type="EMBL" id="KEZ90117.1"/>
    </source>
</evidence>
<evidence type="ECO:0000256" key="4">
    <source>
        <dbReference type="ARBA" id="ARBA00023172"/>
    </source>
</evidence>
<dbReference type="SMART" id="SM00857">
    <property type="entry name" value="Resolvase"/>
    <property type="match status" value="1"/>
</dbReference>
<dbReference type="SUPFAM" id="SSF46689">
    <property type="entry name" value="Homeodomain-like"/>
    <property type="match status" value="1"/>
</dbReference>
<keyword evidence="9" id="KW-1185">Reference proteome</keyword>
<dbReference type="InterPro" id="IPR009057">
    <property type="entry name" value="Homeodomain-like_sf"/>
</dbReference>
<comment type="similarity">
    <text evidence="1">Belongs to the site-specific recombinase resolvase family.</text>
</comment>
<comment type="caution">
    <text evidence="8">The sequence shown here is derived from an EMBL/GenBank/DDBJ whole genome shotgun (WGS) entry which is preliminary data.</text>
</comment>
<sequence length="191" mass="21604">MIFGYARVSTRGQAKDGNSLEVQEKLLRESGAEEIFIDSFTGTKLERPEFDKLLNQIQSGDTLIVTKLDRFARSVSQASDLITQLIDKGITVNVLNLGILSNSSVSTLMRNVLLSFAQFERDMIVERTSEGKAIAKQKPDFREGRPPLYKKKQIEHALEMLTDHSYKQVEELTGISKSTLIRAKRKRDNNI</sequence>
<dbReference type="GO" id="GO:0003677">
    <property type="term" value="F:DNA binding"/>
    <property type="evidence" value="ECO:0007669"/>
    <property type="project" value="UniProtKB-KW"/>
</dbReference>
<evidence type="ECO:0000313" key="9">
    <source>
        <dbReference type="Proteomes" id="UP000028525"/>
    </source>
</evidence>
<name>A0A084JMD3_9FIRM</name>
<evidence type="ECO:0000256" key="2">
    <source>
        <dbReference type="ARBA" id="ARBA00022908"/>
    </source>
</evidence>
<dbReference type="Pfam" id="PF18010">
    <property type="entry name" value="HTH_49"/>
    <property type="match status" value="1"/>
</dbReference>
<dbReference type="OrthoDB" id="9797501at2"/>
<organism evidence="8 9">
    <name type="scientific">Lacrimispora celerecrescens</name>
    <dbReference type="NCBI Taxonomy" id="29354"/>
    <lineage>
        <taxon>Bacteria</taxon>
        <taxon>Bacillati</taxon>
        <taxon>Bacillota</taxon>
        <taxon>Clostridia</taxon>
        <taxon>Lachnospirales</taxon>
        <taxon>Lachnospiraceae</taxon>
        <taxon>Lacrimispora</taxon>
    </lineage>
</organism>
<dbReference type="InterPro" id="IPR036162">
    <property type="entry name" value="Resolvase-like_N_sf"/>
</dbReference>
<dbReference type="GO" id="GO:0015074">
    <property type="term" value="P:DNA integration"/>
    <property type="evidence" value="ECO:0007669"/>
    <property type="project" value="UniProtKB-KW"/>
</dbReference>
<dbReference type="InterPro" id="IPR050639">
    <property type="entry name" value="SSR_resolvase"/>
</dbReference>
<dbReference type="InterPro" id="IPR040652">
    <property type="entry name" value="Cry35Ab1_HTH"/>
</dbReference>
<dbReference type="PANTHER" id="PTHR30461:SF26">
    <property type="entry name" value="RESOLVASE HOMOLOG YNEB"/>
    <property type="match status" value="1"/>
</dbReference>
<evidence type="ECO:0000256" key="1">
    <source>
        <dbReference type="ARBA" id="ARBA00009913"/>
    </source>
</evidence>
<gene>
    <name evidence="8" type="ORF">IO98_11560</name>
</gene>
<reference evidence="8 9" key="1">
    <citation type="submission" date="2014-07" db="EMBL/GenBank/DDBJ databases">
        <title>Draft genome of Clostridium celerecrescens 152B isolated from sediments associated with methane hydrate from Krishna Godavari basin.</title>
        <authorList>
            <person name="Honkalas V.S."/>
            <person name="Dabir A.P."/>
            <person name="Arora P."/>
            <person name="Dhakephalkar P.K."/>
        </authorList>
    </citation>
    <scope>NUCLEOTIDE SEQUENCE [LARGE SCALE GENOMIC DNA]</scope>
    <source>
        <strain evidence="8 9">152B</strain>
    </source>
</reference>
<evidence type="ECO:0000256" key="6">
    <source>
        <dbReference type="PROSITE-ProRule" id="PRU10137"/>
    </source>
</evidence>
<evidence type="ECO:0000259" key="7">
    <source>
        <dbReference type="PROSITE" id="PS51736"/>
    </source>
</evidence>
<dbReference type="EMBL" id="JPME01000013">
    <property type="protein sequence ID" value="KEZ90117.1"/>
    <property type="molecule type" value="Genomic_DNA"/>
</dbReference>
<keyword evidence="4" id="KW-0233">DNA recombination</keyword>
<dbReference type="InterPro" id="IPR006119">
    <property type="entry name" value="Resolv_N"/>
</dbReference>
<evidence type="ECO:0000256" key="3">
    <source>
        <dbReference type="ARBA" id="ARBA00023125"/>
    </source>
</evidence>
<dbReference type="SUPFAM" id="SSF53041">
    <property type="entry name" value="Resolvase-like"/>
    <property type="match status" value="1"/>
</dbReference>
<dbReference type="Pfam" id="PF00239">
    <property type="entry name" value="Resolvase"/>
    <property type="match status" value="1"/>
</dbReference>
<dbReference type="RefSeq" id="WP_038281066.1">
    <property type="nucleotide sequence ID" value="NZ_JPME01000013.1"/>
</dbReference>
<accession>A0A084JMD3</accession>
<dbReference type="PANTHER" id="PTHR30461">
    <property type="entry name" value="DNA-INVERTASE FROM LAMBDOID PROPHAGE"/>
    <property type="match status" value="1"/>
</dbReference>
<dbReference type="Proteomes" id="UP000028525">
    <property type="component" value="Unassembled WGS sequence"/>
</dbReference>